<proteinExistence type="predicted"/>
<keyword evidence="2" id="KW-1185">Reference proteome</keyword>
<reference evidence="1 2" key="1">
    <citation type="journal article" date="2023" name="Science">
        <title>Complex scaffold remodeling in plant triterpene biosynthesis.</title>
        <authorList>
            <person name="De La Pena R."/>
            <person name="Hodgson H."/>
            <person name="Liu J.C."/>
            <person name="Stephenson M.J."/>
            <person name="Martin A.C."/>
            <person name="Owen C."/>
            <person name="Harkess A."/>
            <person name="Leebens-Mack J."/>
            <person name="Jimenez L.E."/>
            <person name="Osbourn A."/>
            <person name="Sattely E.S."/>
        </authorList>
    </citation>
    <scope>NUCLEOTIDE SEQUENCE [LARGE SCALE GENOMIC DNA]</scope>
    <source>
        <strain evidence="2">cv. JPN11</strain>
        <tissue evidence="1">Leaf</tissue>
    </source>
</reference>
<accession>A0ACC1WSJ8</accession>
<evidence type="ECO:0000313" key="2">
    <source>
        <dbReference type="Proteomes" id="UP001164539"/>
    </source>
</evidence>
<sequence>MTISFTVLSAMEVKTNFFLEVGVLLLLLIQCVLAQQVSFKSAVERSALLHLRSSLGLRSRDWPIKPDPCRSWRGVQCENGYVVGINISGLKRTRNGRLNPRFNVDSLVNLTLLSSFNASGFSLPGPIPDWLGNQLPALRVLDLRSCSVFGSIPGSLGNLSRLNFLYLSGNSLSGKIPATLGELKELSILDLSHNSLTGPIPNSFSSLGNLTSLNISSNFLSEQIPSGLRSLSSLRFLNLSDNNLMGFIAGELGNLGRLVELDLGNNSLSGSLPVELRGLRNLEKLVISENGLEGELSDGLFSSLDQLQVVDLTGNKFVGALPVILLTRPHLRLLDLSRNNFMGFWPSFGSNGNTSDAAFNFSNNMLYGDLNSSFGKFHSIDLSSNYFQGKVADGNGKNVTLERNCLQAVPNQRTLGDCRIFYAERGLSFDNFGALEPTQPPLSEPKEKSSKRWIFILVGIFGGLGFIVILVIVLVLIVSRCDKGIANQRGTANVGPVPEGDSTPPPEDSTIVSGVGDSFTYEQLLHATGNFNGTNLIKNGHSGDLFKGTLDGGTTVVVKKVSLHSFKKESYMLELDLFGKVSHARLIPLLGQCLEHETEKLLVYKYMVYGDLASSFYRVTDLEDDSLQSLDWITRLKIAIGAAEGLSYLHHECNPPLVHRDVQASSILLDDKFEVRLGSLSEVLVQEGDGHQNVLTRLLRRQTSDASSSGLSTTTCAYDVYCFGKVLLELVTGKLGISKLDDATTREWLEHTLPYISIYDKEMVTKIVDPSLIIDEDLLEEVWAVAIVAKSCLNPKPAKRPPMKYILRALENPFKVVREESFSSARLRTTSSRRSWSTAFFGSWRQNSSEGGTVAGHTNREGISGLKQSGRVGSHGSGGIEHSSSNKRLSSEIFPEPVEMQDMERQDVH</sequence>
<keyword evidence="1" id="KW-0675">Receptor</keyword>
<name>A0ACC1WSJ8_MELAZ</name>
<gene>
    <name evidence="1" type="ORF">OWV82_025101</name>
</gene>
<dbReference type="Proteomes" id="UP001164539">
    <property type="component" value="Chromosome 14"/>
</dbReference>
<evidence type="ECO:0000313" key="1">
    <source>
        <dbReference type="EMBL" id="KAJ4701942.1"/>
    </source>
</evidence>
<keyword evidence="1" id="KW-0418">Kinase</keyword>
<keyword evidence="1" id="KW-0808">Transferase</keyword>
<organism evidence="1 2">
    <name type="scientific">Melia azedarach</name>
    <name type="common">Chinaberry tree</name>
    <dbReference type="NCBI Taxonomy" id="155640"/>
    <lineage>
        <taxon>Eukaryota</taxon>
        <taxon>Viridiplantae</taxon>
        <taxon>Streptophyta</taxon>
        <taxon>Embryophyta</taxon>
        <taxon>Tracheophyta</taxon>
        <taxon>Spermatophyta</taxon>
        <taxon>Magnoliopsida</taxon>
        <taxon>eudicotyledons</taxon>
        <taxon>Gunneridae</taxon>
        <taxon>Pentapetalae</taxon>
        <taxon>rosids</taxon>
        <taxon>malvids</taxon>
        <taxon>Sapindales</taxon>
        <taxon>Meliaceae</taxon>
        <taxon>Melia</taxon>
    </lineage>
</organism>
<protein>
    <submittedName>
        <fullName evidence="1">Lrr receptor protein kinase</fullName>
    </submittedName>
</protein>
<dbReference type="EMBL" id="CM051407">
    <property type="protein sequence ID" value="KAJ4701942.1"/>
    <property type="molecule type" value="Genomic_DNA"/>
</dbReference>
<comment type="caution">
    <text evidence="1">The sequence shown here is derived from an EMBL/GenBank/DDBJ whole genome shotgun (WGS) entry which is preliminary data.</text>
</comment>